<keyword evidence="2" id="KW-0812">Transmembrane</keyword>
<feature type="domain" description="GTD-binding" evidence="7">
    <location>
        <begin position="15"/>
        <end position="113"/>
    </location>
</feature>
<keyword evidence="4" id="KW-0472">Membrane</keyword>
<keyword evidence="9" id="KW-1185">Reference proteome</keyword>
<feature type="region of interest" description="Disordered" evidence="6">
    <location>
        <begin position="265"/>
        <end position="284"/>
    </location>
</feature>
<dbReference type="Pfam" id="PF04576">
    <property type="entry name" value="Zein-binding"/>
    <property type="match status" value="1"/>
</dbReference>
<dbReference type="InterPro" id="IPR007656">
    <property type="entry name" value="GTD-bd"/>
</dbReference>
<comment type="subcellular location">
    <subcellularLocation>
        <location evidence="1">Membrane</location>
    </subcellularLocation>
</comment>
<evidence type="ECO:0000313" key="8">
    <source>
        <dbReference type="EMBL" id="KAK4265412.1"/>
    </source>
</evidence>
<proteinExistence type="predicted"/>
<dbReference type="Proteomes" id="UP001293593">
    <property type="component" value="Unassembled WGS sequence"/>
</dbReference>
<evidence type="ECO:0000256" key="6">
    <source>
        <dbReference type="SAM" id="MobiDB-lite"/>
    </source>
</evidence>
<dbReference type="PANTHER" id="PTHR31422:SF1">
    <property type="entry name" value="GTD-BINDING DOMAIN-CONTAINING PROTEIN"/>
    <property type="match status" value="1"/>
</dbReference>
<feature type="region of interest" description="Disordered" evidence="6">
    <location>
        <begin position="448"/>
        <end position="469"/>
    </location>
</feature>
<dbReference type="AlphaFoldDB" id="A0AAE1JAW0"/>
<evidence type="ECO:0000259" key="7">
    <source>
        <dbReference type="PROSITE" id="PS51775"/>
    </source>
</evidence>
<accession>A0AAE1JAW0</accession>
<keyword evidence="3" id="KW-1133">Transmembrane helix</keyword>
<dbReference type="PANTHER" id="PTHR31422">
    <property type="entry name" value="BNAANNG28530D PROTEIN"/>
    <property type="match status" value="1"/>
</dbReference>
<feature type="coiled-coil region" evidence="5">
    <location>
        <begin position="24"/>
        <end position="94"/>
    </location>
</feature>
<evidence type="ECO:0000313" key="9">
    <source>
        <dbReference type="Proteomes" id="UP001293593"/>
    </source>
</evidence>
<feature type="region of interest" description="Disordered" evidence="6">
    <location>
        <begin position="136"/>
        <end position="179"/>
    </location>
</feature>
<comment type="caution">
    <text evidence="8">The sequence shown here is derived from an EMBL/GenBank/DDBJ whole genome shotgun (WGS) entry which is preliminary data.</text>
</comment>
<dbReference type="GO" id="GO:0080115">
    <property type="term" value="F:myosin XI tail binding"/>
    <property type="evidence" value="ECO:0007669"/>
    <property type="project" value="UniProtKB-ARBA"/>
</dbReference>
<keyword evidence="5" id="KW-0175">Coiled coil</keyword>
<protein>
    <recommendedName>
        <fullName evidence="7">GTD-binding domain-containing protein</fullName>
    </recommendedName>
</protein>
<evidence type="ECO:0000256" key="4">
    <source>
        <dbReference type="ARBA" id="ARBA00023136"/>
    </source>
</evidence>
<dbReference type="EMBL" id="JAWXYG010000008">
    <property type="protein sequence ID" value="KAK4265412.1"/>
    <property type="molecule type" value="Genomic_DNA"/>
</dbReference>
<reference evidence="8" key="1">
    <citation type="submission" date="2023-10" db="EMBL/GenBank/DDBJ databases">
        <title>Chromosome-level genome of the transformable northern wattle, Acacia crassicarpa.</title>
        <authorList>
            <person name="Massaro I."/>
            <person name="Sinha N.R."/>
            <person name="Poethig S."/>
            <person name="Leichty A.R."/>
        </authorList>
    </citation>
    <scope>NUCLEOTIDE SEQUENCE</scope>
    <source>
        <strain evidence="8">Acra3RX</strain>
        <tissue evidence="8">Leaf</tissue>
    </source>
</reference>
<sequence length="482" mass="55461">MEEDSLSSSGTMAESEIIAMKETLRAQQQLLQMLYTELDEEREASATAASEALDMIHRLQGEKATVKMEARQYERMAEERLEHAETTLEIFEELIFQKDMEIGNLENQVRAYKRKLVSLGCDPNFTEFELQENYINNDSNSNSDDESVRRLNSLPPLPVNKNNFRGARKRERSPSPYYHHHTDMVQTIEEKKPVQQGGDFAKSPGEPSLENLDSYWEQIRKLDEKVKEISDYKEKEGIKGPNLRGRRHRSCSLYRSRSKTISTNISPGQGVHHEIKQQQQNREAITDPSCSVNVHDVFEVPQSGDDENNYRVNDEHGKNRIERLRRTDSDNRLTKPDPEVPEEKAEALSRYDSGKPMRLLCMNMDTKAHSPNGGNSNKITCMFGRKMEGASVEYCNGEAEFHLLSKRIERLENERERVSSKEEITHEGDGGEQLRILKEILSQLKSMREETMSRSLKAKKSPPKDDGGLLDRLKEAMLHCWI</sequence>
<evidence type="ECO:0000256" key="5">
    <source>
        <dbReference type="SAM" id="Coils"/>
    </source>
</evidence>
<feature type="region of interest" description="Disordered" evidence="6">
    <location>
        <begin position="327"/>
        <end position="350"/>
    </location>
</feature>
<evidence type="ECO:0000256" key="1">
    <source>
        <dbReference type="ARBA" id="ARBA00004370"/>
    </source>
</evidence>
<dbReference type="GO" id="GO:0016020">
    <property type="term" value="C:membrane"/>
    <property type="evidence" value="ECO:0007669"/>
    <property type="project" value="UniProtKB-SubCell"/>
</dbReference>
<dbReference type="PROSITE" id="PS51775">
    <property type="entry name" value="GTD_BINDING"/>
    <property type="match status" value="1"/>
</dbReference>
<evidence type="ECO:0000256" key="2">
    <source>
        <dbReference type="ARBA" id="ARBA00022692"/>
    </source>
</evidence>
<name>A0AAE1JAW0_9FABA</name>
<gene>
    <name evidence="8" type="ORF">QN277_026469</name>
</gene>
<evidence type="ECO:0000256" key="3">
    <source>
        <dbReference type="ARBA" id="ARBA00022989"/>
    </source>
</evidence>
<organism evidence="8 9">
    <name type="scientific">Acacia crassicarpa</name>
    <name type="common">northern wattle</name>
    <dbReference type="NCBI Taxonomy" id="499986"/>
    <lineage>
        <taxon>Eukaryota</taxon>
        <taxon>Viridiplantae</taxon>
        <taxon>Streptophyta</taxon>
        <taxon>Embryophyta</taxon>
        <taxon>Tracheophyta</taxon>
        <taxon>Spermatophyta</taxon>
        <taxon>Magnoliopsida</taxon>
        <taxon>eudicotyledons</taxon>
        <taxon>Gunneridae</taxon>
        <taxon>Pentapetalae</taxon>
        <taxon>rosids</taxon>
        <taxon>fabids</taxon>
        <taxon>Fabales</taxon>
        <taxon>Fabaceae</taxon>
        <taxon>Caesalpinioideae</taxon>
        <taxon>mimosoid clade</taxon>
        <taxon>Acacieae</taxon>
        <taxon>Acacia</taxon>
    </lineage>
</organism>